<dbReference type="SUPFAM" id="SSF46626">
    <property type="entry name" value="Cytochrome c"/>
    <property type="match status" value="1"/>
</dbReference>
<evidence type="ECO:0000259" key="8">
    <source>
        <dbReference type="PROSITE" id="PS51007"/>
    </source>
</evidence>
<dbReference type="Gene3D" id="1.10.760.10">
    <property type="entry name" value="Cytochrome c-like domain"/>
    <property type="match status" value="1"/>
</dbReference>
<evidence type="ECO:0000313" key="9">
    <source>
        <dbReference type="EMBL" id="TCP33407.1"/>
    </source>
</evidence>
<dbReference type="RefSeq" id="WP_165878824.1">
    <property type="nucleotide sequence ID" value="NZ_JACIGF010000007.1"/>
</dbReference>
<dbReference type="PRINTS" id="PR00604">
    <property type="entry name" value="CYTCHRMECIAB"/>
</dbReference>
<keyword evidence="1" id="KW-0813">Transport</keyword>
<evidence type="ECO:0000313" key="10">
    <source>
        <dbReference type="Proteomes" id="UP000295399"/>
    </source>
</evidence>
<dbReference type="AlphaFoldDB" id="A0A4R2PE56"/>
<evidence type="ECO:0000256" key="6">
    <source>
        <dbReference type="PROSITE-ProRule" id="PRU00433"/>
    </source>
</evidence>
<evidence type="ECO:0000256" key="5">
    <source>
        <dbReference type="ARBA" id="ARBA00023004"/>
    </source>
</evidence>
<evidence type="ECO:0000256" key="3">
    <source>
        <dbReference type="ARBA" id="ARBA00022723"/>
    </source>
</evidence>
<dbReference type="InParanoid" id="A0A4R2PE56"/>
<evidence type="ECO:0000256" key="4">
    <source>
        <dbReference type="ARBA" id="ARBA00022982"/>
    </source>
</evidence>
<dbReference type="PROSITE" id="PS51007">
    <property type="entry name" value="CYTC"/>
    <property type="match status" value="1"/>
</dbReference>
<feature type="region of interest" description="Disordered" evidence="7">
    <location>
        <begin position="171"/>
        <end position="208"/>
    </location>
</feature>
<dbReference type="InterPro" id="IPR002327">
    <property type="entry name" value="Cyt_c_1A/1B"/>
</dbReference>
<keyword evidence="4" id="KW-0249">Electron transport</keyword>
<dbReference type="GO" id="GO:0046872">
    <property type="term" value="F:metal ion binding"/>
    <property type="evidence" value="ECO:0007669"/>
    <property type="project" value="UniProtKB-KW"/>
</dbReference>
<dbReference type="GO" id="GO:0020037">
    <property type="term" value="F:heme binding"/>
    <property type="evidence" value="ECO:0007669"/>
    <property type="project" value="InterPro"/>
</dbReference>
<gene>
    <name evidence="9" type="ORF">EV659_10717</name>
</gene>
<protein>
    <submittedName>
        <fullName evidence="9">Cytochrome c</fullName>
    </submittedName>
</protein>
<accession>A0A4R2PE56</accession>
<proteinExistence type="predicted"/>
<name>A0A4R2PE56_RHOSA</name>
<keyword evidence="5 6" id="KW-0408">Iron</keyword>
<comment type="caution">
    <text evidence="9">The sequence shown here is derived from an EMBL/GenBank/DDBJ whole genome shotgun (WGS) entry which is preliminary data.</text>
</comment>
<dbReference type="EMBL" id="SLXO01000007">
    <property type="protein sequence ID" value="TCP33407.1"/>
    <property type="molecule type" value="Genomic_DNA"/>
</dbReference>
<evidence type="ECO:0000256" key="2">
    <source>
        <dbReference type="ARBA" id="ARBA00022617"/>
    </source>
</evidence>
<reference evidence="9 10" key="1">
    <citation type="submission" date="2019-03" db="EMBL/GenBank/DDBJ databases">
        <title>Genomic Encyclopedia of Type Strains, Phase IV (KMG-IV): sequencing the most valuable type-strain genomes for metagenomic binning, comparative biology and taxonomic classification.</title>
        <authorList>
            <person name="Goeker M."/>
        </authorList>
    </citation>
    <scope>NUCLEOTIDE SEQUENCE [LARGE SCALE GENOMIC DNA]</scope>
    <source>
        <strain evidence="9 10">DSM 2132</strain>
    </source>
</reference>
<dbReference type="InterPro" id="IPR009056">
    <property type="entry name" value="Cyt_c-like_dom"/>
</dbReference>
<dbReference type="Proteomes" id="UP000295399">
    <property type="component" value="Unassembled WGS sequence"/>
</dbReference>
<keyword evidence="2 6" id="KW-0349">Heme</keyword>
<keyword evidence="3 6" id="KW-0479">Metal-binding</keyword>
<feature type="domain" description="Cytochrome c" evidence="8">
    <location>
        <begin position="75"/>
        <end position="174"/>
    </location>
</feature>
<sequence length="208" mass="21986">MDSFEWNKIFAALLVAVLASQLIGWFSDALYHNEPPEKPAYAINVPGEEDDAATDQQAEPAEPQVATIAVRLQDASADKGARAFRRCQACHKIGDGSQHGVGPDLYNVVGSDIAGKDGYNYSTAVAGLEGQWTYANLDRWLTDPQAMGSGSKMVMKVGDPDDRADLIAYLRANTDNPPALPDAAAGSETGDSETANTDAAADSPPDEG</sequence>
<dbReference type="PANTHER" id="PTHR11961">
    <property type="entry name" value="CYTOCHROME C"/>
    <property type="match status" value="1"/>
</dbReference>
<dbReference type="Pfam" id="PF00034">
    <property type="entry name" value="Cytochrom_C"/>
    <property type="match status" value="1"/>
</dbReference>
<dbReference type="InterPro" id="IPR036909">
    <property type="entry name" value="Cyt_c-like_dom_sf"/>
</dbReference>
<organism evidence="9 10">
    <name type="scientific">Rhodothalassium salexigens DSM 2132</name>
    <dbReference type="NCBI Taxonomy" id="1188247"/>
    <lineage>
        <taxon>Bacteria</taxon>
        <taxon>Pseudomonadati</taxon>
        <taxon>Pseudomonadota</taxon>
        <taxon>Alphaproteobacteria</taxon>
        <taxon>Rhodothalassiales</taxon>
        <taxon>Rhodothalassiaceae</taxon>
        <taxon>Rhodothalassium</taxon>
    </lineage>
</organism>
<evidence type="ECO:0000256" key="1">
    <source>
        <dbReference type="ARBA" id="ARBA00022448"/>
    </source>
</evidence>
<keyword evidence="10" id="KW-1185">Reference proteome</keyword>
<evidence type="ECO:0000256" key="7">
    <source>
        <dbReference type="SAM" id="MobiDB-lite"/>
    </source>
</evidence>
<dbReference type="GO" id="GO:0009055">
    <property type="term" value="F:electron transfer activity"/>
    <property type="evidence" value="ECO:0007669"/>
    <property type="project" value="InterPro"/>
</dbReference>